<name>Q20ZM3_RHOPB</name>
<dbReference type="KEGG" id="rpc:RPC_3884"/>
<proteinExistence type="predicted"/>
<dbReference type="HOGENOM" id="CLU_2156396_0_0_5"/>
<gene>
    <name evidence="1" type="ordered locus">RPC_3884</name>
</gene>
<accession>Q20ZM3</accession>
<organism evidence="1">
    <name type="scientific">Rhodopseudomonas palustris (strain BisB18)</name>
    <dbReference type="NCBI Taxonomy" id="316056"/>
    <lineage>
        <taxon>Bacteria</taxon>
        <taxon>Pseudomonadati</taxon>
        <taxon>Pseudomonadota</taxon>
        <taxon>Alphaproteobacteria</taxon>
        <taxon>Hyphomicrobiales</taxon>
        <taxon>Nitrobacteraceae</taxon>
        <taxon>Rhodopseudomonas</taxon>
    </lineage>
</organism>
<dbReference type="AlphaFoldDB" id="Q20ZM3"/>
<evidence type="ECO:0000313" key="1">
    <source>
        <dbReference type="EMBL" id="ABD89413.1"/>
    </source>
</evidence>
<sequence length="111" mass="12584">MTRFIDGVALEKLLFFTVAGAGAKGPEALGAVSFSFGIRYQGDRHPLGIFGRSVINLRIFVRVERRRFFQKRPIQSRQIQGALGAWTEPIKRSTCDSPNLLTWRYRIQASI</sequence>
<dbReference type="EMBL" id="CP000301">
    <property type="protein sequence ID" value="ABD89413.1"/>
    <property type="molecule type" value="Genomic_DNA"/>
</dbReference>
<reference evidence="1" key="1">
    <citation type="submission" date="2006-03" db="EMBL/GenBank/DDBJ databases">
        <title>Complete sequence of Rhodopseudomonas palustris BisB18.</title>
        <authorList>
            <consortium name="US DOE Joint Genome Institute"/>
            <person name="Copeland A."/>
            <person name="Lucas S."/>
            <person name="Lapidus A."/>
            <person name="Barry K."/>
            <person name="Detter J.C."/>
            <person name="Glavina del Rio T."/>
            <person name="Hammon N."/>
            <person name="Israni S."/>
            <person name="Dalin E."/>
            <person name="Tice H."/>
            <person name="Pitluck S."/>
            <person name="Chain P."/>
            <person name="Malfatti S."/>
            <person name="Shin M."/>
            <person name="Vergez L."/>
            <person name="Schmutz J."/>
            <person name="Larimer F."/>
            <person name="Land M."/>
            <person name="Hauser L."/>
            <person name="Pelletier D.A."/>
            <person name="Kyrpides N."/>
            <person name="Anderson I."/>
            <person name="Oda Y."/>
            <person name="Harwood C.S."/>
            <person name="Richardson P."/>
        </authorList>
    </citation>
    <scope>NUCLEOTIDE SEQUENCE [LARGE SCALE GENOMIC DNA]</scope>
    <source>
        <strain evidence="1">BisB18</strain>
    </source>
</reference>
<protein>
    <submittedName>
        <fullName evidence="1">Uncharacterized protein</fullName>
    </submittedName>
</protein>